<feature type="coiled-coil region" evidence="14">
    <location>
        <begin position="79"/>
        <end position="106"/>
    </location>
</feature>
<keyword evidence="12" id="KW-0902">Two-component regulatory system</keyword>
<dbReference type="InterPro" id="IPR050398">
    <property type="entry name" value="HssS/ArlS-like"/>
</dbReference>
<dbReference type="Pfam" id="PF02518">
    <property type="entry name" value="HATPase_c"/>
    <property type="match status" value="1"/>
</dbReference>
<keyword evidence="7 15" id="KW-0812">Transmembrane</keyword>
<evidence type="ECO:0000256" key="8">
    <source>
        <dbReference type="ARBA" id="ARBA00022741"/>
    </source>
</evidence>
<organism evidence="18 19">
    <name type="scientific">Alteromonas macleodii</name>
    <name type="common">Pseudoalteromonas macleodii</name>
    <dbReference type="NCBI Taxonomy" id="28108"/>
    <lineage>
        <taxon>Bacteria</taxon>
        <taxon>Pseudomonadati</taxon>
        <taxon>Pseudomonadota</taxon>
        <taxon>Gammaproteobacteria</taxon>
        <taxon>Alteromonadales</taxon>
        <taxon>Alteromonadaceae</taxon>
        <taxon>Alteromonas/Salinimonas group</taxon>
        <taxon>Alteromonas</taxon>
    </lineage>
</organism>
<evidence type="ECO:0000256" key="9">
    <source>
        <dbReference type="ARBA" id="ARBA00022777"/>
    </source>
</evidence>
<dbReference type="SMART" id="SM00388">
    <property type="entry name" value="HisKA"/>
    <property type="match status" value="1"/>
</dbReference>
<dbReference type="PANTHER" id="PTHR45528">
    <property type="entry name" value="SENSOR HISTIDINE KINASE CPXA"/>
    <property type="match status" value="1"/>
</dbReference>
<dbReference type="CDD" id="cd00082">
    <property type="entry name" value="HisKA"/>
    <property type="match status" value="1"/>
</dbReference>
<feature type="domain" description="HAMP" evidence="17">
    <location>
        <begin position="220"/>
        <end position="272"/>
    </location>
</feature>
<keyword evidence="8" id="KW-0547">Nucleotide-binding</keyword>
<feature type="domain" description="Histidine kinase" evidence="16">
    <location>
        <begin position="312"/>
        <end position="525"/>
    </location>
</feature>
<dbReference type="PRINTS" id="PR00344">
    <property type="entry name" value="BCTRLSENSOR"/>
</dbReference>
<evidence type="ECO:0000256" key="2">
    <source>
        <dbReference type="ARBA" id="ARBA00004651"/>
    </source>
</evidence>
<evidence type="ECO:0000256" key="5">
    <source>
        <dbReference type="ARBA" id="ARBA00022553"/>
    </source>
</evidence>
<comment type="subcellular location">
    <subcellularLocation>
        <location evidence="2">Cell membrane</location>
        <topology evidence="2">Multi-pass membrane protein</topology>
    </subcellularLocation>
</comment>
<dbReference type="Gene3D" id="1.10.287.130">
    <property type="match status" value="1"/>
</dbReference>
<dbReference type="InterPro" id="IPR004358">
    <property type="entry name" value="Sig_transdc_His_kin-like_C"/>
</dbReference>
<dbReference type="SMART" id="SM00387">
    <property type="entry name" value="HATPase_c"/>
    <property type="match status" value="1"/>
</dbReference>
<keyword evidence="14" id="KW-0175">Coiled coil</keyword>
<comment type="catalytic activity">
    <reaction evidence="1">
        <text>ATP + protein L-histidine = ADP + protein N-phospho-L-histidine.</text>
        <dbReference type="EC" id="2.7.13.3"/>
    </reaction>
</comment>
<evidence type="ECO:0000256" key="11">
    <source>
        <dbReference type="ARBA" id="ARBA00022989"/>
    </source>
</evidence>
<evidence type="ECO:0000256" key="1">
    <source>
        <dbReference type="ARBA" id="ARBA00000085"/>
    </source>
</evidence>
<evidence type="ECO:0000256" key="12">
    <source>
        <dbReference type="ARBA" id="ARBA00023012"/>
    </source>
</evidence>
<evidence type="ECO:0000256" key="13">
    <source>
        <dbReference type="ARBA" id="ARBA00023136"/>
    </source>
</evidence>
<accession>A0A6T9Y127</accession>
<keyword evidence="4" id="KW-1003">Cell membrane</keyword>
<dbReference type="CDD" id="cd06225">
    <property type="entry name" value="HAMP"/>
    <property type="match status" value="1"/>
</dbReference>
<dbReference type="GO" id="GO:0000155">
    <property type="term" value="F:phosphorelay sensor kinase activity"/>
    <property type="evidence" value="ECO:0007669"/>
    <property type="project" value="InterPro"/>
</dbReference>
<evidence type="ECO:0000313" key="19">
    <source>
        <dbReference type="Proteomes" id="UP000509458"/>
    </source>
</evidence>
<dbReference type="Pfam" id="PF00672">
    <property type="entry name" value="HAMP"/>
    <property type="match status" value="1"/>
</dbReference>
<dbReference type="PROSITE" id="PS50885">
    <property type="entry name" value="HAMP"/>
    <property type="match status" value="1"/>
</dbReference>
<dbReference type="InterPro" id="IPR003661">
    <property type="entry name" value="HisK_dim/P_dom"/>
</dbReference>
<dbReference type="PANTHER" id="PTHR45528:SF1">
    <property type="entry name" value="SENSOR HISTIDINE KINASE CPXA"/>
    <property type="match status" value="1"/>
</dbReference>
<evidence type="ECO:0000256" key="7">
    <source>
        <dbReference type="ARBA" id="ARBA00022692"/>
    </source>
</evidence>
<reference evidence="18 19" key="1">
    <citation type="submission" date="2020-06" db="EMBL/GenBank/DDBJ databases">
        <authorList>
            <person name="Duchaud E."/>
        </authorList>
    </citation>
    <scope>NUCLEOTIDE SEQUENCE [LARGE SCALE GENOMIC DNA]</scope>
    <source>
        <strain evidence="18">Alteromonas fortis</strain>
    </source>
</reference>
<keyword evidence="11 15" id="KW-1133">Transmembrane helix</keyword>
<dbReference type="SUPFAM" id="SSF158472">
    <property type="entry name" value="HAMP domain-like"/>
    <property type="match status" value="1"/>
</dbReference>
<proteinExistence type="predicted"/>
<dbReference type="FunFam" id="1.10.287.130:FF:000001">
    <property type="entry name" value="Two-component sensor histidine kinase"/>
    <property type="match status" value="1"/>
</dbReference>
<evidence type="ECO:0000259" key="17">
    <source>
        <dbReference type="PROSITE" id="PS50885"/>
    </source>
</evidence>
<protein>
    <recommendedName>
        <fullName evidence="3">histidine kinase</fullName>
        <ecNumber evidence="3">2.7.13.3</ecNumber>
    </recommendedName>
</protein>
<dbReference type="InterPro" id="IPR003594">
    <property type="entry name" value="HATPase_dom"/>
</dbReference>
<dbReference type="AlphaFoldDB" id="A0A6T9Y127"/>
<dbReference type="PROSITE" id="PS50109">
    <property type="entry name" value="HIS_KIN"/>
    <property type="match status" value="1"/>
</dbReference>
<keyword evidence="6" id="KW-0808">Transferase</keyword>
<keyword evidence="10" id="KW-0067">ATP-binding</keyword>
<dbReference type="Gene3D" id="6.10.340.10">
    <property type="match status" value="1"/>
</dbReference>
<gene>
    <name evidence="18" type="ORF">ALFOR1_30613</name>
</gene>
<evidence type="ECO:0000256" key="10">
    <source>
        <dbReference type="ARBA" id="ARBA00022840"/>
    </source>
</evidence>
<dbReference type="GO" id="GO:0005886">
    <property type="term" value="C:plasma membrane"/>
    <property type="evidence" value="ECO:0007669"/>
    <property type="project" value="UniProtKB-SubCell"/>
</dbReference>
<dbReference type="SMART" id="SM00304">
    <property type="entry name" value="HAMP"/>
    <property type="match status" value="1"/>
</dbReference>
<dbReference type="Proteomes" id="UP000509458">
    <property type="component" value="Chromosome"/>
</dbReference>
<evidence type="ECO:0000256" key="6">
    <source>
        <dbReference type="ARBA" id="ARBA00022679"/>
    </source>
</evidence>
<dbReference type="Pfam" id="PF00512">
    <property type="entry name" value="HisKA"/>
    <property type="match status" value="1"/>
</dbReference>
<dbReference type="SUPFAM" id="SSF47384">
    <property type="entry name" value="Homodimeric domain of signal transducing histidine kinase"/>
    <property type="match status" value="1"/>
</dbReference>
<keyword evidence="5" id="KW-0597">Phosphoprotein</keyword>
<evidence type="ECO:0000256" key="14">
    <source>
        <dbReference type="SAM" id="Coils"/>
    </source>
</evidence>
<name>A0A6T9Y127_ALTMA</name>
<dbReference type="InterPro" id="IPR005467">
    <property type="entry name" value="His_kinase_dom"/>
</dbReference>
<keyword evidence="13 15" id="KW-0472">Membrane</keyword>
<evidence type="ECO:0000256" key="4">
    <source>
        <dbReference type="ARBA" id="ARBA00022475"/>
    </source>
</evidence>
<evidence type="ECO:0000259" key="16">
    <source>
        <dbReference type="PROSITE" id="PS50109"/>
    </source>
</evidence>
<dbReference type="Gene3D" id="3.30.565.10">
    <property type="entry name" value="Histidine kinase-like ATPase, C-terminal domain"/>
    <property type="match status" value="1"/>
</dbReference>
<evidence type="ECO:0000256" key="3">
    <source>
        <dbReference type="ARBA" id="ARBA00012438"/>
    </source>
</evidence>
<dbReference type="InterPro" id="IPR003660">
    <property type="entry name" value="HAMP_dom"/>
</dbReference>
<feature type="transmembrane region" description="Helical" evidence="15">
    <location>
        <begin position="196"/>
        <end position="219"/>
    </location>
</feature>
<dbReference type="GO" id="GO:0005524">
    <property type="term" value="F:ATP binding"/>
    <property type="evidence" value="ECO:0007669"/>
    <property type="project" value="UniProtKB-KW"/>
</dbReference>
<evidence type="ECO:0000256" key="15">
    <source>
        <dbReference type="SAM" id="Phobius"/>
    </source>
</evidence>
<dbReference type="InterPro" id="IPR036890">
    <property type="entry name" value="HATPase_C_sf"/>
</dbReference>
<keyword evidence="9 18" id="KW-0418">Kinase</keyword>
<dbReference type="InterPro" id="IPR036097">
    <property type="entry name" value="HisK_dim/P_sf"/>
</dbReference>
<evidence type="ECO:0000313" key="18">
    <source>
        <dbReference type="EMBL" id="CAB9493687.1"/>
    </source>
</evidence>
<dbReference type="EC" id="2.7.13.3" evidence="3"/>
<dbReference type="EMBL" id="LR812090">
    <property type="protein sequence ID" value="CAB9493687.1"/>
    <property type="molecule type" value="Genomic_DNA"/>
</dbReference>
<sequence length="537" mass="59948">MANKYNVVAMYKRKLYLFGLLSTFILLIALASAAISAHLTRTNLTQAQLAQSLLSEHQQLSSVSYRLFKQLTDELIFGKNANQAKVRNKQQQIENALNRITSLELAQREALGVEATLGSVEDTDELEALIQSIVAEFRAIALSNVSTPLNQQQRLQTLLEVTIDNQFREAINSAVNRQTGVVSRINASIETLNTSIVWFTISLGLITCPFILLGCYWLFNALYSPLTVIRTGTDAIASGNYHYRLPETLDSEFTDLVKALNSMIARLQEHEDQADAHRKHLEFEVESRTRALKEANDKLTKQDAKRRQFMADVSHELRTPLTIIRGEAQVTLRQAAASNEIYKETLETILEQAVNLSKLVDDLLLLARAEMHEFTVDLVKSDLHSLLTQNMPSWQKLTKPRNLDIKWLAKEKAQVLIDSDRISQALTILIENAHKYSYPDTPISLHVESENQNINVSVIDCGEGISSSDLQHVFERFVRLKRKGNGMGLGLSIAKAIAEAHQGALTAHSTLGKGSQFTLTLPLIESQASQSDTTSAE</sequence>
<dbReference type="SUPFAM" id="SSF55874">
    <property type="entry name" value="ATPase domain of HSP90 chaperone/DNA topoisomerase II/histidine kinase"/>
    <property type="match status" value="1"/>
</dbReference>
<dbReference type="FunFam" id="3.30.565.10:FF:000006">
    <property type="entry name" value="Sensor histidine kinase WalK"/>
    <property type="match status" value="1"/>
</dbReference>